<accession>A0ABY4BYC4</accession>
<dbReference type="RefSeq" id="WP_243555773.1">
    <property type="nucleotide sequence ID" value="NZ_CP094528.1"/>
</dbReference>
<keyword evidence="1" id="KW-1133">Transmembrane helix</keyword>
<feature type="transmembrane region" description="Helical" evidence="1">
    <location>
        <begin position="122"/>
        <end position="144"/>
    </location>
</feature>
<dbReference type="InterPro" id="IPR051542">
    <property type="entry name" value="Hydrogenase_cytochrome"/>
</dbReference>
<reference evidence="2 3" key="1">
    <citation type="submission" date="2022-03" db="EMBL/GenBank/DDBJ databases">
        <title>Mucilaginibacter sp. isolated from the gut of Protaetia brevitarsis seulensis larvae.</title>
        <authorList>
            <person name="Won M."/>
            <person name="Kim S.-J."/>
            <person name="Kwon S.-W."/>
        </authorList>
    </citation>
    <scope>NUCLEOTIDE SEQUENCE [LARGE SCALE GENOMIC DNA]</scope>
    <source>
        <strain evidence="2 3">CFWR-12</strain>
    </source>
</reference>
<dbReference type="Proteomes" id="UP000832097">
    <property type="component" value="Chromosome"/>
</dbReference>
<evidence type="ECO:0000313" key="3">
    <source>
        <dbReference type="Proteomes" id="UP000832097"/>
    </source>
</evidence>
<evidence type="ECO:0000256" key="1">
    <source>
        <dbReference type="SAM" id="Phobius"/>
    </source>
</evidence>
<evidence type="ECO:0000313" key="2">
    <source>
        <dbReference type="EMBL" id="UOE44190.1"/>
    </source>
</evidence>
<dbReference type="EMBL" id="CP094528">
    <property type="protein sequence ID" value="UOE44190.1"/>
    <property type="molecule type" value="Genomic_DNA"/>
</dbReference>
<dbReference type="Gene3D" id="1.20.950.20">
    <property type="entry name" value="Transmembrane di-heme cytochromes, Chain C"/>
    <property type="match status" value="1"/>
</dbReference>
<keyword evidence="1" id="KW-0472">Membrane</keyword>
<organism evidence="2 3">
    <name type="scientific">Agromyces larvae</name>
    <dbReference type="NCBI Taxonomy" id="2929802"/>
    <lineage>
        <taxon>Bacteria</taxon>
        <taxon>Bacillati</taxon>
        <taxon>Actinomycetota</taxon>
        <taxon>Actinomycetes</taxon>
        <taxon>Micrococcales</taxon>
        <taxon>Microbacteriaceae</taxon>
        <taxon>Agromyces</taxon>
    </lineage>
</organism>
<feature type="transmembrane region" description="Helical" evidence="1">
    <location>
        <begin position="21"/>
        <end position="39"/>
    </location>
</feature>
<feature type="transmembrane region" description="Helical" evidence="1">
    <location>
        <begin position="189"/>
        <end position="210"/>
    </location>
</feature>
<dbReference type="InterPro" id="IPR016174">
    <property type="entry name" value="Di-haem_cyt_TM"/>
</dbReference>
<name>A0ABY4BYC4_9MICO</name>
<dbReference type="PANTHER" id="PTHR30485:SF1">
    <property type="entry name" value="CYTOCHROME YDHU-RELATED"/>
    <property type="match status" value="1"/>
</dbReference>
<feature type="transmembrane region" description="Helical" evidence="1">
    <location>
        <begin position="272"/>
        <end position="292"/>
    </location>
</feature>
<sequence length="318" mass="35694">MPDPTIRTALADVSWKRVTRWALAAVVAFALVVLLAKWVRTLPEVAAFVETYPGDAPLPDWAPVGIPAWVGWQHFFNAFLLVMLVRTGLILRAKQRPTAFWTRDNSRWPRTKRAPRRLGISLWLHLWVDAFWVLNGIVYVVLLFSTGQWVRIVPTDWSVVPNAISVALQYASLEWPTENAWVVYNALQVLSYFVVVFVAAPVAIVTGLRLSPVWPPTGRIAALPTEKVARAWHFPTMLFLLAFTFVHVVLVFATGVLRNLNVMYTSRDVDDWVGFAVFAASVAVMAIGWVLARPLMLLPVAEKTGQVRRMPPARPPAP</sequence>
<dbReference type="SUPFAM" id="SSF81342">
    <property type="entry name" value="Transmembrane di-heme cytochromes"/>
    <property type="match status" value="1"/>
</dbReference>
<feature type="transmembrane region" description="Helical" evidence="1">
    <location>
        <begin position="231"/>
        <end position="252"/>
    </location>
</feature>
<protein>
    <submittedName>
        <fullName evidence="2">Cytochrome b/b6 domain-containing protein</fullName>
    </submittedName>
</protein>
<dbReference type="PANTHER" id="PTHR30485">
    <property type="entry name" value="NI/FE-HYDROGENASE 1 B-TYPE CYTOCHROME SUBUNIT"/>
    <property type="match status" value="1"/>
</dbReference>
<gene>
    <name evidence="2" type="ORF">MTO99_18865</name>
</gene>
<keyword evidence="1" id="KW-0812">Transmembrane</keyword>
<keyword evidence="3" id="KW-1185">Reference proteome</keyword>
<proteinExistence type="predicted"/>